<dbReference type="InterPro" id="IPR036028">
    <property type="entry name" value="SH3-like_dom_sf"/>
</dbReference>
<evidence type="ECO:0000313" key="5">
    <source>
        <dbReference type="EMBL" id="CAB4252392.1"/>
    </source>
</evidence>
<dbReference type="SMART" id="SM00326">
    <property type="entry name" value="SH3"/>
    <property type="match status" value="1"/>
</dbReference>
<dbReference type="PROSITE" id="PS50002">
    <property type="entry name" value="SH3"/>
    <property type="match status" value="1"/>
</dbReference>
<feature type="domain" description="SH3" evidence="4">
    <location>
        <begin position="5"/>
        <end position="70"/>
    </location>
</feature>
<feature type="compositionally biased region" description="Pro residues" evidence="3">
    <location>
        <begin position="598"/>
        <end position="622"/>
    </location>
</feature>
<feature type="region of interest" description="Disordered" evidence="3">
    <location>
        <begin position="358"/>
        <end position="400"/>
    </location>
</feature>
<dbReference type="InterPro" id="IPR035552">
    <property type="entry name" value="Mti1_SH3"/>
</dbReference>
<feature type="region of interest" description="Disordered" evidence="3">
    <location>
        <begin position="183"/>
        <end position="342"/>
    </location>
</feature>
<proteinExistence type="predicted"/>
<feature type="compositionally biased region" description="Acidic residues" evidence="3">
    <location>
        <begin position="319"/>
        <end position="338"/>
    </location>
</feature>
<dbReference type="Pfam" id="PF00018">
    <property type="entry name" value="SH3_1"/>
    <property type="match status" value="1"/>
</dbReference>
<gene>
    <name evidence="5" type="ORF">KABA2_01S12584</name>
</gene>
<dbReference type="Gene3D" id="2.30.30.40">
    <property type="entry name" value="SH3 Domains"/>
    <property type="match status" value="1"/>
</dbReference>
<feature type="region of interest" description="Disordered" evidence="3">
    <location>
        <begin position="511"/>
        <end position="730"/>
    </location>
</feature>
<evidence type="ECO:0000256" key="3">
    <source>
        <dbReference type="SAM" id="MobiDB-lite"/>
    </source>
</evidence>
<feature type="compositionally biased region" description="Basic and acidic residues" evidence="3">
    <location>
        <begin position="638"/>
        <end position="647"/>
    </location>
</feature>
<dbReference type="OrthoDB" id="207120at2759"/>
<dbReference type="Proteomes" id="UP000644660">
    <property type="component" value="Unassembled WGS sequence"/>
</dbReference>
<dbReference type="InterPro" id="IPR057402">
    <property type="entry name" value="AIM3_BBC1_C"/>
</dbReference>
<evidence type="ECO:0000256" key="1">
    <source>
        <dbReference type="ARBA" id="ARBA00022443"/>
    </source>
</evidence>
<accession>A0A8H2VBT8</accession>
<feature type="compositionally biased region" description="Pro residues" evidence="3">
    <location>
        <begin position="561"/>
        <end position="570"/>
    </location>
</feature>
<dbReference type="EMBL" id="CAEFZW010000001">
    <property type="protein sequence ID" value="CAB4252392.1"/>
    <property type="molecule type" value="Genomic_DNA"/>
</dbReference>
<evidence type="ECO:0000256" key="2">
    <source>
        <dbReference type="PROSITE-ProRule" id="PRU00192"/>
    </source>
</evidence>
<name>A0A8H2VBT8_9SACH</name>
<keyword evidence="6" id="KW-1185">Reference proteome</keyword>
<dbReference type="GeneID" id="64855517"/>
<keyword evidence="1 2" id="KW-0728">SH3 domain</keyword>
<feature type="compositionally biased region" description="Low complexity" evidence="3">
    <location>
        <begin position="363"/>
        <end position="377"/>
    </location>
</feature>
<feature type="compositionally biased region" description="Acidic residues" evidence="3">
    <location>
        <begin position="194"/>
        <end position="207"/>
    </location>
</feature>
<feature type="region of interest" description="Disordered" evidence="3">
    <location>
        <begin position="126"/>
        <end position="163"/>
    </location>
</feature>
<dbReference type="AlphaFoldDB" id="A0A8H2VBT8"/>
<dbReference type="RefSeq" id="XP_041404430.1">
    <property type="nucleotide sequence ID" value="XM_041548496.1"/>
</dbReference>
<comment type="caution">
    <text evidence="5">The sequence shown here is derived from an EMBL/GenBank/DDBJ whole genome shotgun (WGS) entry which is preliminary data.</text>
</comment>
<sequence>MSEQTTPFEVVAQFPYQSEYEDDLNFNKGQKINVTSIEDDEWYYGEYVDSASGDLIQGIFPKSFVVADTTKVEPTVTEVPTPTKVEAPVPVPAAVPVPVSETAIESSKEKIPAHLKQTIKEDGYVPMPKSNMFEESPVKVPKNTTIPPPVNASSYDDTSKTEDDLPKMSLKERIALLQEQQKLQAEKEAQAAEATEEASEEAETEDTDINKEPVNTAENDSHPLGNVTDIPPTIPKSDISSDDEIELKNEASGNLDYTQQTVVTEEPPIPRAPVQTTNPGETTIEHTELSNKEPSVPGIKKIASSTEEETLTHIAEVGDSNEEEGQDDEEVEEEEDTEESRRTALRERMAKLAGAGRFGGAAGFNPFGAPVPSPSAKSTKKKVKKSVTNPAELEAEHELNEMPEAVPIMPFADPNAVPFLKKKVSNAESKASAVFDEVEKSVDTRKDAVDSNIDKLKEIHHKAYQNDLLANTESGDEFEDAINSMHDTIDNAFNGAKDNVGEVRTDLSEKVEKISDNIPGIPSKSTGDLDVTSNTETTENEVSDIPPVPPSDQFDENGSAPPIPSIPPMPQQSRAPSALPDSSAAEEVKQDVQSIDTPLPPPIATLPDLPSPSTAPPIPSMPPMSTIPTTIPSDLDNYDTRNTYKDGSEEDKEIVTESYNHMHAPPPPPPVGNVNRYSISSGDSFPHGAPPPPPPHREVQEAPEISRSAPPPPPPGMSAPTIPAMPSDTHSLKLNKTFSELDTSLRNLKIQFNPSDTWFLEVAAPQEIADSKLKYSVDVDDTTIEKRGEEKWIYRSFYYIFESYAIISLSVIFNVTTPHTTAILIDEKYIPCPEKLADKNIAGPYNTAVIKQCQALAGKESVSSNFVSQIISKMGDQGVVLPIDNRTFGSVIVDYKAGNEIAQDTLKCIREGDIVVIRKAKFETHKGIVTVGEPDLFVAVVTSYDFTKGKLRVIEEHKGVLVQSSYRLSKMKSGKMKIFRVLSKDVFGW</sequence>
<organism evidence="5 6">
    <name type="scientific">Maudiozyma barnettii</name>
    <dbReference type="NCBI Taxonomy" id="61262"/>
    <lineage>
        <taxon>Eukaryota</taxon>
        <taxon>Fungi</taxon>
        <taxon>Dikarya</taxon>
        <taxon>Ascomycota</taxon>
        <taxon>Saccharomycotina</taxon>
        <taxon>Saccharomycetes</taxon>
        <taxon>Saccharomycetales</taxon>
        <taxon>Saccharomycetaceae</taxon>
        <taxon>Maudiozyma</taxon>
    </lineage>
</organism>
<feature type="compositionally biased region" description="Low complexity" evidence="3">
    <location>
        <begin position="623"/>
        <end position="634"/>
    </location>
</feature>
<dbReference type="CDD" id="cd11887">
    <property type="entry name" value="SH3_Bbc1"/>
    <property type="match status" value="1"/>
</dbReference>
<reference evidence="5 6" key="1">
    <citation type="submission" date="2020-05" db="EMBL/GenBank/DDBJ databases">
        <authorList>
            <person name="Casaregola S."/>
            <person name="Devillers H."/>
            <person name="Grondin C."/>
        </authorList>
    </citation>
    <scope>NUCLEOTIDE SEQUENCE [LARGE SCALE GENOMIC DNA]</scope>
    <source>
        <strain evidence="5 6">CLIB 1767</strain>
    </source>
</reference>
<dbReference type="SUPFAM" id="SSF50044">
    <property type="entry name" value="SH3-domain"/>
    <property type="match status" value="1"/>
</dbReference>
<evidence type="ECO:0000313" key="6">
    <source>
        <dbReference type="Proteomes" id="UP000644660"/>
    </source>
</evidence>
<dbReference type="Pfam" id="PF25459">
    <property type="entry name" value="AIM3_BBC1_C"/>
    <property type="match status" value="1"/>
</dbReference>
<feature type="compositionally biased region" description="Polar residues" evidence="3">
    <location>
        <begin position="251"/>
        <end position="263"/>
    </location>
</feature>
<protein>
    <submittedName>
        <fullName evidence="5">Similar to Saccharomyces cerevisiae YJL020C BBC1 Protein possibly involved in assembly of actin patches</fullName>
    </submittedName>
</protein>
<dbReference type="InterPro" id="IPR001452">
    <property type="entry name" value="SH3_domain"/>
</dbReference>
<evidence type="ECO:0000259" key="4">
    <source>
        <dbReference type="PROSITE" id="PS50002"/>
    </source>
</evidence>